<organism evidence="3 4">
    <name type="scientific">Duganella lactea</name>
    <dbReference type="NCBI Taxonomy" id="2692173"/>
    <lineage>
        <taxon>Bacteria</taxon>
        <taxon>Pseudomonadati</taxon>
        <taxon>Pseudomonadota</taxon>
        <taxon>Betaproteobacteria</taxon>
        <taxon>Burkholderiales</taxon>
        <taxon>Oxalobacteraceae</taxon>
        <taxon>Telluria group</taxon>
        <taxon>Duganella</taxon>
    </lineage>
</organism>
<dbReference type="InterPro" id="IPR050955">
    <property type="entry name" value="Plant_Biomass_Hydrol_Est"/>
</dbReference>
<sequence>MIARAAAVLLSMTCLSAGHAVAQTERLTDRTPAAVHAAHTALLQNLDQDAWHAERFQSGGKALPYHLLPPATVATGKRYPLVLVLHGSGAIVDGLLTALVADLRQRYPFDAQRIHITGFSMGASAAKQVIVHAARKGMARMAVFAMTEPARRVLK</sequence>
<evidence type="ECO:0000313" key="4">
    <source>
        <dbReference type="Proteomes" id="UP000449678"/>
    </source>
</evidence>
<evidence type="ECO:0000313" key="3">
    <source>
        <dbReference type="EMBL" id="MYM36891.1"/>
    </source>
</evidence>
<comment type="caution">
    <text evidence="3">The sequence shown here is derived from an EMBL/GenBank/DDBJ whole genome shotgun (WGS) entry which is preliminary data.</text>
</comment>
<keyword evidence="4" id="KW-1185">Reference proteome</keyword>
<dbReference type="Gene3D" id="3.40.50.1820">
    <property type="entry name" value="alpha/beta hydrolase"/>
    <property type="match status" value="1"/>
</dbReference>
<dbReference type="InterPro" id="IPR029058">
    <property type="entry name" value="AB_hydrolase_fold"/>
</dbReference>
<name>A0ABW9VB76_9BURK</name>
<dbReference type="Proteomes" id="UP000449678">
    <property type="component" value="Unassembled WGS sequence"/>
</dbReference>
<dbReference type="RefSeq" id="WP_160992245.1">
    <property type="nucleotide sequence ID" value="NZ_WWCO01000019.1"/>
</dbReference>
<dbReference type="SUPFAM" id="SSF53474">
    <property type="entry name" value="alpha/beta-Hydrolases"/>
    <property type="match status" value="1"/>
</dbReference>
<gene>
    <name evidence="3" type="ORF">GTP38_21415</name>
</gene>
<dbReference type="PANTHER" id="PTHR43037">
    <property type="entry name" value="UNNAMED PRODUCT-RELATED"/>
    <property type="match status" value="1"/>
</dbReference>
<accession>A0ABW9VB76</accession>
<feature type="signal peptide" evidence="2">
    <location>
        <begin position="1"/>
        <end position="22"/>
    </location>
</feature>
<feature type="chain" id="PRO_5046245853" description="Alpha/beta hydrolase" evidence="2">
    <location>
        <begin position="23"/>
        <end position="155"/>
    </location>
</feature>
<evidence type="ECO:0000256" key="1">
    <source>
        <dbReference type="ARBA" id="ARBA00022729"/>
    </source>
</evidence>
<evidence type="ECO:0000256" key="2">
    <source>
        <dbReference type="SAM" id="SignalP"/>
    </source>
</evidence>
<evidence type="ECO:0008006" key="5">
    <source>
        <dbReference type="Google" id="ProtNLM"/>
    </source>
</evidence>
<dbReference type="PANTHER" id="PTHR43037:SF1">
    <property type="entry name" value="BLL1128 PROTEIN"/>
    <property type="match status" value="1"/>
</dbReference>
<dbReference type="EMBL" id="WWCO01000019">
    <property type="protein sequence ID" value="MYM36891.1"/>
    <property type="molecule type" value="Genomic_DNA"/>
</dbReference>
<protein>
    <recommendedName>
        <fullName evidence="5">Alpha/beta hydrolase</fullName>
    </recommendedName>
</protein>
<keyword evidence="1 2" id="KW-0732">Signal</keyword>
<reference evidence="3 4" key="1">
    <citation type="submission" date="2019-12" db="EMBL/GenBank/DDBJ databases">
        <title>Novel species isolated from a subtropical stream in China.</title>
        <authorList>
            <person name="Lu H."/>
        </authorList>
    </citation>
    <scope>NUCLEOTIDE SEQUENCE [LARGE SCALE GENOMIC DNA]</scope>
    <source>
        <strain evidence="3 4">FT94W</strain>
    </source>
</reference>
<proteinExistence type="predicted"/>